<evidence type="ECO:0000313" key="2">
    <source>
        <dbReference type="Proteomes" id="UP000008466"/>
    </source>
</evidence>
<dbReference type="EMBL" id="CP002541">
    <property type="protein sequence ID" value="ADY14173.1"/>
    <property type="molecule type" value="Genomic_DNA"/>
</dbReference>
<organism evidence="1 2">
    <name type="scientific">Sphaerochaeta globosa (strain ATCC BAA-1886 / DSM 22777 / Buddy)</name>
    <name type="common">Spirochaeta sp. (strain Buddy)</name>
    <dbReference type="NCBI Taxonomy" id="158189"/>
    <lineage>
        <taxon>Bacteria</taxon>
        <taxon>Pseudomonadati</taxon>
        <taxon>Spirochaetota</taxon>
        <taxon>Spirochaetia</taxon>
        <taxon>Spirochaetales</taxon>
        <taxon>Sphaerochaetaceae</taxon>
        <taxon>Sphaerochaeta</taxon>
    </lineage>
</organism>
<name>F0RTH8_SPHGB</name>
<protein>
    <submittedName>
        <fullName evidence="1">Uncharacterized protein</fullName>
    </submittedName>
</protein>
<dbReference type="KEGG" id="sbu:SpiBuddy_2358"/>
<reference evidence="2" key="1">
    <citation type="submission" date="2011-02" db="EMBL/GenBank/DDBJ databases">
        <title>Complete sequence of Spirochaeta sp. Buddy.</title>
        <authorList>
            <person name="Lucas S."/>
            <person name="Copeland A."/>
            <person name="Lapidus A."/>
            <person name="Cheng J.-F."/>
            <person name="Goodwin L."/>
            <person name="Pitluck S."/>
            <person name="Zeytun A."/>
            <person name="Detter J.C."/>
            <person name="Han C."/>
            <person name="Tapia R."/>
            <person name="Land M."/>
            <person name="Hauser L."/>
            <person name="Kyrpides N."/>
            <person name="Ivanova N."/>
            <person name="Mikhailova N."/>
            <person name="Pagani I."/>
            <person name="Ritalahti K.M."/>
            <person name="Loeffler F.E."/>
            <person name="Woyke T."/>
        </authorList>
    </citation>
    <scope>NUCLEOTIDE SEQUENCE [LARGE SCALE GENOMIC DNA]</scope>
    <source>
        <strain evidence="2">ATCC BAA-1886 / DSM 22777 / Buddy</strain>
    </source>
</reference>
<sequence length="200" mass="22727">MDTEKTTSSILLNYELLDEYKHLSLIKLTTNFSDNGKQLFAIVNNLSGEIYYIAITCEALHATWKELTGISYNAYGLPNTLAKKIKQQLREGLQKEGVKESSLNHRVSFIFEFVAGYLKPYIDFIGKLGDLYVEHRSDVSEMCGMFLESGAMPDVDMRESRFVYGTLPDGTELMYDTLTTHIEYMPVGGVWDILNTDYKG</sequence>
<dbReference type="RefSeq" id="WP_013608022.1">
    <property type="nucleotide sequence ID" value="NC_015152.1"/>
</dbReference>
<evidence type="ECO:0000313" key="1">
    <source>
        <dbReference type="EMBL" id="ADY14173.1"/>
    </source>
</evidence>
<dbReference type="AlphaFoldDB" id="F0RTH8"/>
<dbReference type="Proteomes" id="UP000008466">
    <property type="component" value="Chromosome"/>
</dbReference>
<dbReference type="HOGENOM" id="CLU_1365462_0_0_12"/>
<keyword evidence="2" id="KW-1185">Reference proteome</keyword>
<dbReference type="STRING" id="158189.SpiBuddy_2358"/>
<accession>F0RTH8</accession>
<proteinExistence type="predicted"/>
<gene>
    <name evidence="1" type="ordered locus">SpiBuddy_2358</name>
</gene>